<reference evidence="1" key="1">
    <citation type="submission" date="2020-04" db="EMBL/GenBank/DDBJ databases">
        <authorList>
            <person name="Alioto T."/>
            <person name="Alioto T."/>
            <person name="Gomez Garrido J."/>
        </authorList>
    </citation>
    <scope>NUCLEOTIDE SEQUENCE</scope>
    <source>
        <strain evidence="1">A484AB</strain>
    </source>
</reference>
<accession>A0A6S7K105</accession>
<dbReference type="EMBL" id="CACRXK020011555">
    <property type="protein sequence ID" value="CAB4021661.1"/>
    <property type="molecule type" value="Genomic_DNA"/>
</dbReference>
<dbReference type="AlphaFoldDB" id="A0A6S7K105"/>
<organism evidence="1 2">
    <name type="scientific">Paramuricea clavata</name>
    <name type="common">Red gorgonian</name>
    <name type="synonym">Violescent sea-whip</name>
    <dbReference type="NCBI Taxonomy" id="317549"/>
    <lineage>
        <taxon>Eukaryota</taxon>
        <taxon>Metazoa</taxon>
        <taxon>Cnidaria</taxon>
        <taxon>Anthozoa</taxon>
        <taxon>Octocorallia</taxon>
        <taxon>Malacalcyonacea</taxon>
        <taxon>Plexauridae</taxon>
        <taxon>Paramuricea</taxon>
    </lineage>
</organism>
<dbReference type="Proteomes" id="UP001152795">
    <property type="component" value="Unassembled WGS sequence"/>
</dbReference>
<protein>
    <submittedName>
        <fullName evidence="1">Uncharacterized protein</fullName>
    </submittedName>
</protein>
<keyword evidence="2" id="KW-1185">Reference proteome</keyword>
<proteinExistence type="predicted"/>
<name>A0A6S7K105_PARCT</name>
<sequence>MAKFNRKNVVLIRSMFERAKKRRRMIESALHTLLIRRIRVLQVSMFVVLILLSGKNTFSPLPRSCCRLARNSGWWNLVWRTYSAARFKKTFRVSCETFSFILSRIRHVLDRKSIVEVPICPELRLAVCLYRLGRGSLLYYCGDDRSWSINCLHHNGGGL</sequence>
<gene>
    <name evidence="1" type="ORF">PACLA_8A002895</name>
</gene>
<comment type="caution">
    <text evidence="1">The sequence shown here is derived from an EMBL/GenBank/DDBJ whole genome shotgun (WGS) entry which is preliminary data.</text>
</comment>
<evidence type="ECO:0000313" key="1">
    <source>
        <dbReference type="EMBL" id="CAB4021661.1"/>
    </source>
</evidence>
<evidence type="ECO:0000313" key="2">
    <source>
        <dbReference type="Proteomes" id="UP001152795"/>
    </source>
</evidence>